<organism evidence="2 3">
    <name type="scientific">Pontibacter rugosus</name>
    <dbReference type="NCBI Taxonomy" id="1745966"/>
    <lineage>
        <taxon>Bacteria</taxon>
        <taxon>Pseudomonadati</taxon>
        <taxon>Bacteroidota</taxon>
        <taxon>Cytophagia</taxon>
        <taxon>Cytophagales</taxon>
        <taxon>Hymenobacteraceae</taxon>
        <taxon>Pontibacter</taxon>
    </lineage>
</organism>
<feature type="transmembrane region" description="Helical" evidence="1">
    <location>
        <begin position="219"/>
        <end position="240"/>
    </location>
</feature>
<evidence type="ECO:0000313" key="2">
    <source>
        <dbReference type="EMBL" id="MFD1187663.1"/>
    </source>
</evidence>
<evidence type="ECO:0000256" key="1">
    <source>
        <dbReference type="SAM" id="Phobius"/>
    </source>
</evidence>
<evidence type="ECO:0000313" key="3">
    <source>
        <dbReference type="Proteomes" id="UP001597094"/>
    </source>
</evidence>
<dbReference type="RefSeq" id="WP_377529683.1">
    <property type="nucleotide sequence ID" value="NZ_JBHTLD010000162.1"/>
</dbReference>
<feature type="transmembrane region" description="Helical" evidence="1">
    <location>
        <begin position="66"/>
        <end position="91"/>
    </location>
</feature>
<reference evidence="3" key="1">
    <citation type="journal article" date="2019" name="Int. J. Syst. Evol. Microbiol.">
        <title>The Global Catalogue of Microorganisms (GCM) 10K type strain sequencing project: providing services to taxonomists for standard genome sequencing and annotation.</title>
        <authorList>
            <consortium name="The Broad Institute Genomics Platform"/>
            <consortium name="The Broad Institute Genome Sequencing Center for Infectious Disease"/>
            <person name="Wu L."/>
            <person name="Ma J."/>
        </authorList>
    </citation>
    <scope>NUCLEOTIDE SEQUENCE [LARGE SCALE GENOMIC DNA]</scope>
    <source>
        <strain evidence="3">JCM 31319</strain>
    </source>
</reference>
<feature type="transmembrane region" description="Helical" evidence="1">
    <location>
        <begin position="146"/>
        <end position="164"/>
    </location>
</feature>
<keyword evidence="3" id="KW-1185">Reference proteome</keyword>
<keyword evidence="1" id="KW-0812">Transmembrane</keyword>
<dbReference type="EMBL" id="JBHTLD010000162">
    <property type="protein sequence ID" value="MFD1187663.1"/>
    <property type="molecule type" value="Genomic_DNA"/>
</dbReference>
<proteinExistence type="predicted"/>
<feature type="transmembrane region" description="Helical" evidence="1">
    <location>
        <begin position="185"/>
        <end position="207"/>
    </location>
</feature>
<name>A0ABW3SRY4_9BACT</name>
<comment type="caution">
    <text evidence="2">The sequence shown here is derived from an EMBL/GenBank/DDBJ whole genome shotgun (WGS) entry which is preliminary data.</text>
</comment>
<protein>
    <submittedName>
        <fullName evidence="2">Uncharacterized protein</fullName>
    </submittedName>
</protein>
<sequence length="250" mass="27242">MRVRCLRLNGLFVTWWRLLFTILCCSPLPSATDPSKVEKRPVKLASDVYEELWQFTTLTSNRMGRFFLSAALLAYGIGEDFLALTVVGLLFLPYHHMLAAGLGAAIREWHLLAQGLVSMLLSTAPIVLAAVSVTLCTEPPIGWQELSAPLLGLAFATVLGLAAGHSATDGERKRRLVRLPSWRKLIGLAVTAHLAVYPVWFGLKLIFGFDDGDKGLARLLSFVTSVSSFTTATGVTFAVMSMRGNGTRCT</sequence>
<accession>A0ABW3SRY4</accession>
<keyword evidence="1" id="KW-1133">Transmembrane helix</keyword>
<dbReference type="Proteomes" id="UP001597094">
    <property type="component" value="Unassembled WGS sequence"/>
</dbReference>
<keyword evidence="1" id="KW-0472">Membrane</keyword>
<feature type="transmembrane region" description="Helical" evidence="1">
    <location>
        <begin position="111"/>
        <end position="134"/>
    </location>
</feature>
<gene>
    <name evidence="2" type="ORF">ACFQ2O_15715</name>
</gene>